<dbReference type="EMBL" id="CM047749">
    <property type="protein sequence ID" value="KAJ0010221.1"/>
    <property type="molecule type" value="Genomic_DNA"/>
</dbReference>
<dbReference type="Proteomes" id="UP001163603">
    <property type="component" value="Chromosome 14"/>
</dbReference>
<organism evidence="1 2">
    <name type="scientific">Pistacia integerrima</name>
    <dbReference type="NCBI Taxonomy" id="434235"/>
    <lineage>
        <taxon>Eukaryota</taxon>
        <taxon>Viridiplantae</taxon>
        <taxon>Streptophyta</taxon>
        <taxon>Embryophyta</taxon>
        <taxon>Tracheophyta</taxon>
        <taxon>Spermatophyta</taxon>
        <taxon>Magnoliopsida</taxon>
        <taxon>eudicotyledons</taxon>
        <taxon>Gunneridae</taxon>
        <taxon>Pentapetalae</taxon>
        <taxon>rosids</taxon>
        <taxon>malvids</taxon>
        <taxon>Sapindales</taxon>
        <taxon>Anacardiaceae</taxon>
        <taxon>Pistacia</taxon>
    </lineage>
</organism>
<evidence type="ECO:0000313" key="2">
    <source>
        <dbReference type="Proteomes" id="UP001163603"/>
    </source>
</evidence>
<sequence>MLLVVSLNEWIDAVNSSLLYFVYRERKRIANLLHKKKERLMEGLKSSVQTGFSSNH</sequence>
<proteinExistence type="predicted"/>
<gene>
    <name evidence="1" type="ORF">Pint_34683</name>
</gene>
<accession>A0ACC0X5U3</accession>
<keyword evidence="2" id="KW-1185">Reference proteome</keyword>
<reference evidence="2" key="1">
    <citation type="journal article" date="2023" name="G3 (Bethesda)">
        <title>Genome assembly and association tests identify interacting loci associated with vigor, precocity, and sex in interspecific pistachio rootstocks.</title>
        <authorList>
            <person name="Palmer W."/>
            <person name="Jacygrad E."/>
            <person name="Sagayaradj S."/>
            <person name="Cavanaugh K."/>
            <person name="Han R."/>
            <person name="Bertier L."/>
            <person name="Beede B."/>
            <person name="Kafkas S."/>
            <person name="Golino D."/>
            <person name="Preece J."/>
            <person name="Michelmore R."/>
        </authorList>
    </citation>
    <scope>NUCLEOTIDE SEQUENCE [LARGE SCALE GENOMIC DNA]</scope>
</reference>
<comment type="caution">
    <text evidence="1">The sequence shown here is derived from an EMBL/GenBank/DDBJ whole genome shotgun (WGS) entry which is preliminary data.</text>
</comment>
<protein>
    <submittedName>
        <fullName evidence="1">Uncharacterized protein</fullName>
    </submittedName>
</protein>
<name>A0ACC0X5U3_9ROSI</name>
<evidence type="ECO:0000313" key="1">
    <source>
        <dbReference type="EMBL" id="KAJ0010221.1"/>
    </source>
</evidence>